<dbReference type="AlphaFoldDB" id="A0AAP0C1S5"/>
<evidence type="ECO:0008006" key="3">
    <source>
        <dbReference type="Google" id="ProtNLM"/>
    </source>
</evidence>
<dbReference type="GO" id="GO:0003676">
    <property type="term" value="F:nucleic acid binding"/>
    <property type="evidence" value="ECO:0007669"/>
    <property type="project" value="InterPro"/>
</dbReference>
<dbReference type="Proteomes" id="UP001418222">
    <property type="component" value="Unassembled WGS sequence"/>
</dbReference>
<gene>
    <name evidence="1" type="ORF">KSP39_PZI001887</name>
</gene>
<dbReference type="PANTHER" id="PTHR48475">
    <property type="entry name" value="RIBONUCLEASE H"/>
    <property type="match status" value="1"/>
</dbReference>
<dbReference type="PANTHER" id="PTHR48475:SF1">
    <property type="entry name" value="RNASE H TYPE-1 DOMAIN-CONTAINING PROTEIN"/>
    <property type="match status" value="1"/>
</dbReference>
<organism evidence="1 2">
    <name type="scientific">Platanthera zijinensis</name>
    <dbReference type="NCBI Taxonomy" id="2320716"/>
    <lineage>
        <taxon>Eukaryota</taxon>
        <taxon>Viridiplantae</taxon>
        <taxon>Streptophyta</taxon>
        <taxon>Embryophyta</taxon>
        <taxon>Tracheophyta</taxon>
        <taxon>Spermatophyta</taxon>
        <taxon>Magnoliopsida</taxon>
        <taxon>Liliopsida</taxon>
        <taxon>Asparagales</taxon>
        <taxon>Orchidaceae</taxon>
        <taxon>Orchidoideae</taxon>
        <taxon>Orchideae</taxon>
        <taxon>Orchidinae</taxon>
        <taxon>Platanthera</taxon>
    </lineage>
</organism>
<sequence>MADFLTDYVVEVAEAELPHPVPWKVMVDDALGRHSLGVGVILESPQGTRIEQTIVVHFPITNNQAEYEAVIAGLHLAK</sequence>
<protein>
    <recommendedName>
        <fullName evidence="3">RNase H type-1 domain-containing protein</fullName>
    </recommendedName>
</protein>
<comment type="caution">
    <text evidence="1">The sequence shown here is derived from an EMBL/GenBank/DDBJ whole genome shotgun (WGS) entry which is preliminary data.</text>
</comment>
<reference evidence="1 2" key="1">
    <citation type="journal article" date="2022" name="Nat. Plants">
        <title>Genomes of leafy and leafless Platanthera orchids illuminate the evolution of mycoheterotrophy.</title>
        <authorList>
            <person name="Li M.H."/>
            <person name="Liu K.W."/>
            <person name="Li Z."/>
            <person name="Lu H.C."/>
            <person name="Ye Q.L."/>
            <person name="Zhang D."/>
            <person name="Wang J.Y."/>
            <person name="Li Y.F."/>
            <person name="Zhong Z.M."/>
            <person name="Liu X."/>
            <person name="Yu X."/>
            <person name="Liu D.K."/>
            <person name="Tu X.D."/>
            <person name="Liu B."/>
            <person name="Hao Y."/>
            <person name="Liao X.Y."/>
            <person name="Jiang Y.T."/>
            <person name="Sun W.H."/>
            <person name="Chen J."/>
            <person name="Chen Y.Q."/>
            <person name="Ai Y."/>
            <person name="Zhai J.W."/>
            <person name="Wu S.S."/>
            <person name="Zhou Z."/>
            <person name="Hsiao Y.Y."/>
            <person name="Wu W.L."/>
            <person name="Chen Y.Y."/>
            <person name="Lin Y.F."/>
            <person name="Hsu J.L."/>
            <person name="Li C.Y."/>
            <person name="Wang Z.W."/>
            <person name="Zhao X."/>
            <person name="Zhong W.Y."/>
            <person name="Ma X.K."/>
            <person name="Ma L."/>
            <person name="Huang J."/>
            <person name="Chen G.Z."/>
            <person name="Huang M.Z."/>
            <person name="Huang L."/>
            <person name="Peng D.H."/>
            <person name="Luo Y.B."/>
            <person name="Zou S.Q."/>
            <person name="Chen S.P."/>
            <person name="Lan S."/>
            <person name="Tsai W.C."/>
            <person name="Van de Peer Y."/>
            <person name="Liu Z.J."/>
        </authorList>
    </citation>
    <scope>NUCLEOTIDE SEQUENCE [LARGE SCALE GENOMIC DNA]</scope>
    <source>
        <strain evidence="1">Lor287</strain>
    </source>
</reference>
<evidence type="ECO:0000313" key="1">
    <source>
        <dbReference type="EMBL" id="KAK8955112.1"/>
    </source>
</evidence>
<dbReference type="EMBL" id="JBBWWQ010000002">
    <property type="protein sequence ID" value="KAK8955112.1"/>
    <property type="molecule type" value="Genomic_DNA"/>
</dbReference>
<dbReference type="InterPro" id="IPR012337">
    <property type="entry name" value="RNaseH-like_sf"/>
</dbReference>
<evidence type="ECO:0000313" key="2">
    <source>
        <dbReference type="Proteomes" id="UP001418222"/>
    </source>
</evidence>
<dbReference type="Gene3D" id="3.30.420.10">
    <property type="entry name" value="Ribonuclease H-like superfamily/Ribonuclease H"/>
    <property type="match status" value="1"/>
</dbReference>
<dbReference type="InterPro" id="IPR036397">
    <property type="entry name" value="RNaseH_sf"/>
</dbReference>
<proteinExistence type="predicted"/>
<keyword evidence="2" id="KW-1185">Reference proteome</keyword>
<name>A0AAP0C1S5_9ASPA</name>
<dbReference type="SUPFAM" id="SSF53098">
    <property type="entry name" value="Ribonuclease H-like"/>
    <property type="match status" value="1"/>
</dbReference>
<accession>A0AAP0C1S5</accession>